<dbReference type="InterPro" id="IPR036188">
    <property type="entry name" value="FAD/NAD-bd_sf"/>
</dbReference>
<evidence type="ECO:0000313" key="3">
    <source>
        <dbReference type="EMBL" id="ACJ33597.1"/>
    </source>
</evidence>
<evidence type="ECO:0000313" key="4">
    <source>
        <dbReference type="Proteomes" id="UP000000742"/>
    </source>
</evidence>
<dbReference type="KEGG" id="afl:Aflv_1227"/>
<evidence type="ECO:0000256" key="1">
    <source>
        <dbReference type="SAM" id="Phobius"/>
    </source>
</evidence>
<reference evidence="3 4" key="1">
    <citation type="journal article" date="2008" name="Genome Biol.">
        <title>Encapsulated in silica: genome, proteome and physiology of the thermophilic bacterium Anoxybacillus flavithermus WK1.</title>
        <authorList>
            <person name="Saw J.H."/>
            <person name="Mountain B.W."/>
            <person name="Feng L."/>
            <person name="Omelchenko M.V."/>
            <person name="Hou S."/>
            <person name="Saito J.A."/>
            <person name="Stott M.B."/>
            <person name="Li D."/>
            <person name="Zhao G."/>
            <person name="Wu J."/>
            <person name="Galperin M.Y."/>
            <person name="Koonin E.V."/>
            <person name="Makarova K.S."/>
            <person name="Wolf Y.I."/>
            <person name="Rigden D.J."/>
            <person name="Dunfield P.F."/>
            <person name="Wang L."/>
            <person name="Alam M."/>
        </authorList>
    </citation>
    <scope>NUCLEOTIDE SEQUENCE [LARGE SCALE GENOMIC DNA]</scope>
    <source>
        <strain evidence="4">DSM 21510 / WK1</strain>
    </source>
</reference>
<proteinExistence type="predicted"/>
<evidence type="ECO:0000259" key="2">
    <source>
        <dbReference type="Pfam" id="PF01593"/>
    </source>
</evidence>
<protein>
    <submittedName>
        <fullName evidence="3">Amine oxidase</fullName>
    </submittedName>
</protein>
<dbReference type="InterPro" id="IPR002937">
    <property type="entry name" value="Amino_oxidase"/>
</dbReference>
<dbReference type="PANTHER" id="PTHR46313">
    <property type="match status" value="1"/>
</dbReference>
<name>B7GJE9_ANOFW</name>
<organism evidence="3 4">
    <name type="scientific">Anoxybacillus flavithermus (strain DSM 21510 / WK1)</name>
    <dbReference type="NCBI Taxonomy" id="491915"/>
    <lineage>
        <taxon>Bacteria</taxon>
        <taxon>Bacillati</taxon>
        <taxon>Bacillota</taxon>
        <taxon>Bacilli</taxon>
        <taxon>Bacillales</taxon>
        <taxon>Anoxybacillaceae</taxon>
        <taxon>Anoxybacillus</taxon>
    </lineage>
</organism>
<dbReference type="GO" id="GO:0016116">
    <property type="term" value="P:carotenoid metabolic process"/>
    <property type="evidence" value="ECO:0007669"/>
    <property type="project" value="InterPro"/>
</dbReference>
<dbReference type="Proteomes" id="UP000000742">
    <property type="component" value="Chromosome"/>
</dbReference>
<keyword evidence="1" id="KW-0472">Membrane</keyword>
<dbReference type="STRING" id="491915.Aflv_1227"/>
<dbReference type="GO" id="GO:0016491">
    <property type="term" value="F:oxidoreductase activity"/>
    <property type="evidence" value="ECO:0007669"/>
    <property type="project" value="InterPro"/>
</dbReference>
<feature type="domain" description="Amine oxidase" evidence="2">
    <location>
        <begin position="25"/>
        <end position="495"/>
    </location>
</feature>
<dbReference type="SUPFAM" id="SSF51905">
    <property type="entry name" value="FAD/NAD(P)-binding domain"/>
    <property type="match status" value="1"/>
</dbReference>
<keyword evidence="1" id="KW-1133">Transmembrane helix</keyword>
<dbReference type="PANTHER" id="PTHR46313:SF3">
    <property type="entry name" value="PROLYCOPENE ISOMERASE, CHLOROPLASTIC"/>
    <property type="match status" value="1"/>
</dbReference>
<accession>B7GJE9</accession>
<dbReference type="eggNOG" id="COG1233">
    <property type="taxonomic scope" value="Bacteria"/>
</dbReference>
<dbReference type="AlphaFoldDB" id="B7GJE9"/>
<feature type="transmembrane region" description="Helical" evidence="1">
    <location>
        <begin position="12"/>
        <end position="34"/>
    </location>
</feature>
<dbReference type="Pfam" id="PF01593">
    <property type="entry name" value="Amino_oxidase"/>
    <property type="match status" value="1"/>
</dbReference>
<dbReference type="InterPro" id="IPR045892">
    <property type="entry name" value="CrtISO-like"/>
</dbReference>
<dbReference type="EMBL" id="CP000922">
    <property type="protein sequence ID" value="ACJ33597.1"/>
    <property type="molecule type" value="Genomic_DNA"/>
</dbReference>
<gene>
    <name evidence="3" type="ordered locus">Aflv_1227</name>
</gene>
<keyword evidence="1" id="KW-0812">Transmembrane</keyword>
<dbReference type="Gene3D" id="3.50.50.60">
    <property type="entry name" value="FAD/NAD(P)-binding domain"/>
    <property type="match status" value="2"/>
</dbReference>
<dbReference type="HOGENOM" id="CLU_019722_4_2_9"/>
<sequence length="499" mass="56495">MYNKIKRKKKVTILYDVIIVGTGFGGITASALLAKKGYRTLTFEAANELGGCAGKFERQSFRFQAGATLGMGFEENGVFSQLFHELDISSPPVHLLDTIMDVHFPDRTIRYYQQKERWFDEIARQFPKDSAAIVRFFEEMFSLADALLSFVYERPMIPPKTMKHILQLIQKTDRKLLRAAPFLFQSIAKRLQYYGIHDETFIAFLNGQLVDSVQTTIERCPALLGAIALSIFHRGAFYVEGGLATVVHTLAERYKQLGGELQMREKVVSIHKKRHFLVTTNRNRTYEAKHVIFNGSVHSIFSILDDSIKRTFSIREEKEKKRPAWGAFTVYMGVDDNFQTDSLYHQFIVDRTKPMSEGNQFLLSASAPFDRQMAPIGKRSITISTHTEPLHWWNRHAYDEQKKMLTEQILQRVSKTFPLTNVHVQLIGTPVTFARFTHRAFGKVGGYIANGPLSLLSTYAPQTNVEGLWLCGDTVFPGAGSLGCALSGWIVADAIAADK</sequence>